<dbReference type="RefSeq" id="WP_154532793.1">
    <property type="nucleotide sequence ID" value="NZ_VUNG01000002.1"/>
</dbReference>
<name>A0A7K0KBL1_9BACT</name>
<accession>A0A7K0KBL1</accession>
<evidence type="ECO:0000313" key="2">
    <source>
        <dbReference type="Proteomes" id="UP000438914"/>
    </source>
</evidence>
<organism evidence="1 2">
    <name type="scientific">Hallella mizrahii</name>
    <dbReference type="NCBI Taxonomy" id="2606637"/>
    <lineage>
        <taxon>Bacteria</taxon>
        <taxon>Pseudomonadati</taxon>
        <taxon>Bacteroidota</taxon>
        <taxon>Bacteroidia</taxon>
        <taxon>Bacteroidales</taxon>
        <taxon>Prevotellaceae</taxon>
        <taxon>Hallella</taxon>
    </lineage>
</organism>
<reference evidence="1 2" key="1">
    <citation type="submission" date="2019-08" db="EMBL/GenBank/DDBJ databases">
        <title>In-depth cultivation of the pig gut microbiome towards novel bacterial diversity and tailored functional studies.</title>
        <authorList>
            <person name="Wylensek D."/>
            <person name="Hitch T.C.A."/>
            <person name="Clavel T."/>
        </authorList>
    </citation>
    <scope>NUCLEOTIDE SEQUENCE [LARGE SCALE GENOMIC DNA]</scope>
    <source>
        <strain evidence="1 2">LKV-178-WT-2A</strain>
    </source>
</reference>
<dbReference type="EMBL" id="VUNG01000002">
    <property type="protein sequence ID" value="MST83306.1"/>
    <property type="molecule type" value="Genomic_DNA"/>
</dbReference>
<comment type="caution">
    <text evidence="1">The sequence shown here is derived from an EMBL/GenBank/DDBJ whole genome shotgun (WGS) entry which is preliminary data.</text>
</comment>
<gene>
    <name evidence="1" type="ORF">FYJ73_01160</name>
</gene>
<dbReference type="PANTHER" id="PTHR41317">
    <property type="entry name" value="PD-(D_E)XK NUCLEASE FAMILY TRANSPOSASE"/>
    <property type="match status" value="1"/>
</dbReference>
<keyword evidence="2" id="KW-1185">Reference proteome</keyword>
<protein>
    <submittedName>
        <fullName evidence="1">Rpn family recombination-promoting nuclease/putative transposase</fullName>
    </submittedName>
</protein>
<evidence type="ECO:0000313" key="1">
    <source>
        <dbReference type="EMBL" id="MST83306.1"/>
    </source>
</evidence>
<dbReference type="InterPro" id="IPR010106">
    <property type="entry name" value="RpnA"/>
</dbReference>
<sequence>MIHTGERYINPLTDFGFKRIFGTPFNKDLLMSFLNALFNGDPVVSDITYKNSEKFGTNEEARRAVFDVYCTTDTGARIIVEMQNVYQDFYKDRSIYYSTFPIAEQAQRGSWNYELHDVYTIGILNFTFPEDKHSDSSIFREVKLMDTESHEIFYDKLTYIYVELANFHKTLEECDSILEKWIYCLRNLQNLMSRPMALQGRVFEKLFKTAEIAKMTTEDRRAYELSANAYRDIKNGMDAAKREGMEKGIAIGTEKGIAIGTEKGIAIGTEKGIAIGTEKGIAIGTEKGAQAKALEVARKMKARGLEDGMISEMTGLPAEEIKKL</sequence>
<dbReference type="NCBIfam" id="TIGR01784">
    <property type="entry name" value="T_den_put_tspse"/>
    <property type="match status" value="1"/>
</dbReference>
<proteinExistence type="predicted"/>
<dbReference type="AlphaFoldDB" id="A0A7K0KBL1"/>
<dbReference type="PANTHER" id="PTHR41317:SF1">
    <property type="entry name" value="PD-(D_E)XK NUCLEASE FAMILY TRANSPOSASE"/>
    <property type="match status" value="1"/>
</dbReference>
<dbReference type="Proteomes" id="UP000438914">
    <property type="component" value="Unassembled WGS sequence"/>
</dbReference>
<dbReference type="Pfam" id="PF12784">
    <property type="entry name" value="PDDEXK_2"/>
    <property type="match status" value="1"/>
</dbReference>